<sequence>MHVFASFVSMLPLKKTDSVEGTSDSLAPRTPPLLSAIEPSFCSEVDGLSFIVCDEGWTFVISSPFIRAVSPALECSAFDGGLVAGETKQIAFSDFWPKVEVEHSIGYSPGVTTSSFQGISGSSVFNLHSTYRPGQGTSNEVGIKIIPETSPTLFFTWSESM</sequence>
<organism evidence="1">
    <name type="scientific">Arundo donax</name>
    <name type="common">Giant reed</name>
    <name type="synonym">Donax arundinaceus</name>
    <dbReference type="NCBI Taxonomy" id="35708"/>
    <lineage>
        <taxon>Eukaryota</taxon>
        <taxon>Viridiplantae</taxon>
        <taxon>Streptophyta</taxon>
        <taxon>Embryophyta</taxon>
        <taxon>Tracheophyta</taxon>
        <taxon>Spermatophyta</taxon>
        <taxon>Magnoliopsida</taxon>
        <taxon>Liliopsida</taxon>
        <taxon>Poales</taxon>
        <taxon>Poaceae</taxon>
        <taxon>PACMAD clade</taxon>
        <taxon>Arundinoideae</taxon>
        <taxon>Arundineae</taxon>
        <taxon>Arundo</taxon>
    </lineage>
</organism>
<dbReference type="EMBL" id="GBRH01167468">
    <property type="protein sequence ID" value="JAE30428.1"/>
    <property type="molecule type" value="Transcribed_RNA"/>
</dbReference>
<name>A0A0A9HBZ1_ARUDO</name>
<protein>
    <submittedName>
        <fullName evidence="1">Uncharacterized protein</fullName>
    </submittedName>
</protein>
<reference evidence="1" key="1">
    <citation type="submission" date="2014-09" db="EMBL/GenBank/DDBJ databases">
        <authorList>
            <person name="Magalhaes I.L.F."/>
            <person name="Oliveira U."/>
            <person name="Santos F.R."/>
            <person name="Vidigal T.H.D.A."/>
            <person name="Brescovit A.D."/>
            <person name="Santos A.J."/>
        </authorList>
    </citation>
    <scope>NUCLEOTIDE SEQUENCE</scope>
    <source>
        <tissue evidence="1">Shoot tissue taken approximately 20 cm above the soil surface</tissue>
    </source>
</reference>
<accession>A0A0A9HBZ1</accession>
<evidence type="ECO:0000313" key="1">
    <source>
        <dbReference type="EMBL" id="JAE30428.1"/>
    </source>
</evidence>
<proteinExistence type="predicted"/>
<reference evidence="1" key="2">
    <citation type="journal article" date="2015" name="Data Brief">
        <title>Shoot transcriptome of the giant reed, Arundo donax.</title>
        <authorList>
            <person name="Barrero R.A."/>
            <person name="Guerrero F.D."/>
            <person name="Moolhuijzen P."/>
            <person name="Goolsby J.A."/>
            <person name="Tidwell J."/>
            <person name="Bellgard S.E."/>
            <person name="Bellgard M.I."/>
        </authorList>
    </citation>
    <scope>NUCLEOTIDE SEQUENCE</scope>
    <source>
        <tissue evidence="1">Shoot tissue taken approximately 20 cm above the soil surface</tissue>
    </source>
</reference>
<dbReference type="AlphaFoldDB" id="A0A0A9HBZ1"/>